<evidence type="ECO:0000313" key="4">
    <source>
        <dbReference type="Proteomes" id="UP000190092"/>
    </source>
</evidence>
<gene>
    <name evidence="3" type="ORF">SAMN02745126_00613</name>
</gene>
<accession>A0A1T4K056</accession>
<dbReference type="InterPro" id="IPR038765">
    <property type="entry name" value="Papain-like_cys_pep_sf"/>
</dbReference>
<reference evidence="4" key="1">
    <citation type="submission" date="2017-02" db="EMBL/GenBank/DDBJ databases">
        <authorList>
            <person name="Varghese N."/>
            <person name="Submissions S."/>
        </authorList>
    </citation>
    <scope>NUCLEOTIDE SEQUENCE [LARGE SCALE GENOMIC DNA]</scope>
    <source>
        <strain evidence="4">ATCC 27094</strain>
    </source>
</reference>
<dbReference type="OrthoDB" id="7181050at2"/>
<organism evidence="3 4">
    <name type="scientific">Enhydrobacter aerosaccus</name>
    <dbReference type="NCBI Taxonomy" id="225324"/>
    <lineage>
        <taxon>Bacteria</taxon>
        <taxon>Pseudomonadati</taxon>
        <taxon>Pseudomonadota</taxon>
        <taxon>Alphaproteobacteria</taxon>
        <taxon>Hyphomicrobiales</taxon>
        <taxon>Enhydrobacter</taxon>
    </lineage>
</organism>
<comment type="similarity">
    <text evidence="1 2">Belongs to the arylamine N-acetyltransferase family.</text>
</comment>
<dbReference type="Gene3D" id="3.30.2140.10">
    <property type="entry name" value="Arylamine N-acetyltransferase"/>
    <property type="match status" value="1"/>
</dbReference>
<dbReference type="PANTHER" id="PTHR11786">
    <property type="entry name" value="N-HYDROXYARYLAMINE O-ACETYLTRANSFERASE"/>
    <property type="match status" value="1"/>
</dbReference>
<evidence type="ECO:0000313" key="3">
    <source>
        <dbReference type="EMBL" id="SJZ35783.1"/>
    </source>
</evidence>
<dbReference type="GO" id="GO:0016407">
    <property type="term" value="F:acetyltransferase activity"/>
    <property type="evidence" value="ECO:0007669"/>
    <property type="project" value="InterPro"/>
</dbReference>
<dbReference type="RefSeq" id="WP_085932331.1">
    <property type="nucleotide sequence ID" value="NZ_FUWJ01000001.1"/>
</dbReference>
<dbReference type="EMBL" id="FUWJ01000001">
    <property type="protein sequence ID" value="SJZ35783.1"/>
    <property type="molecule type" value="Genomic_DNA"/>
</dbReference>
<protein>
    <submittedName>
        <fullName evidence="3">N-hydroxyarylamine O-acetyltransferase</fullName>
    </submittedName>
</protein>
<proteinExistence type="inferred from homology"/>
<name>A0A1T4K056_9HYPH</name>
<sequence>MASGFRLNKYLARIGYAGTVAADFTTLAAIHAAHVDAIPFEGLDPLLRRPVKLDLETLQDKLVDGRRGGYCFEQNALFKAALEAIGFAVTGLAGRVRWMSPPDSPLGPREHMLLKVDLPEGSYLADVGFGACLLDTPLQLRTDIEQRTAMGTFRLSEAEGLYWLSARQPDGWRVKYAFDLQPQIQADYELGNWYTSTSPLVPFGSVLIMERLARDKRYKLINRRFAIEARDGELASERLLDSPEELRQVLEETFNIVPPVPAVEVFVRLGD</sequence>
<dbReference type="PRINTS" id="PR01543">
    <property type="entry name" value="ANATRNSFRASE"/>
</dbReference>
<keyword evidence="4" id="KW-1185">Reference proteome</keyword>
<dbReference type="SUPFAM" id="SSF54001">
    <property type="entry name" value="Cysteine proteinases"/>
    <property type="match status" value="1"/>
</dbReference>
<keyword evidence="3" id="KW-0808">Transferase</keyword>
<dbReference type="AlphaFoldDB" id="A0A1T4K056"/>
<dbReference type="STRING" id="225324.SAMN02745126_00613"/>
<dbReference type="Proteomes" id="UP000190092">
    <property type="component" value="Unassembled WGS sequence"/>
</dbReference>
<evidence type="ECO:0000256" key="1">
    <source>
        <dbReference type="ARBA" id="ARBA00006547"/>
    </source>
</evidence>
<dbReference type="Pfam" id="PF00797">
    <property type="entry name" value="Acetyltransf_2"/>
    <property type="match status" value="1"/>
</dbReference>
<evidence type="ECO:0000256" key="2">
    <source>
        <dbReference type="RuleBase" id="RU003452"/>
    </source>
</evidence>
<dbReference type="Gene3D" id="2.40.128.150">
    <property type="entry name" value="Cysteine proteinases"/>
    <property type="match status" value="1"/>
</dbReference>
<dbReference type="PANTHER" id="PTHR11786:SF0">
    <property type="entry name" value="ARYLAMINE N-ACETYLTRANSFERASE 4-RELATED"/>
    <property type="match status" value="1"/>
</dbReference>
<dbReference type="InterPro" id="IPR001447">
    <property type="entry name" value="Arylamine_N-AcTrfase"/>
</dbReference>